<dbReference type="SUPFAM" id="SSF82866">
    <property type="entry name" value="Multidrug efflux transporter AcrB transmembrane domain"/>
    <property type="match status" value="2"/>
</dbReference>
<keyword evidence="9" id="KW-1185">Reference proteome</keyword>
<evidence type="ECO:0000313" key="8">
    <source>
        <dbReference type="EMBL" id="ACZ42103.1"/>
    </source>
</evidence>
<dbReference type="Gene3D" id="1.20.1640.10">
    <property type="entry name" value="Multidrug efflux transporter AcrB transmembrane domain"/>
    <property type="match status" value="2"/>
</dbReference>
<dbReference type="GO" id="GO:0005886">
    <property type="term" value="C:plasma membrane"/>
    <property type="evidence" value="ECO:0007669"/>
    <property type="project" value="UniProtKB-SubCell"/>
</dbReference>
<reference evidence="9" key="1">
    <citation type="journal article" date="2010" name="Stand. Genomic Sci.">
        <title>Complete genome sequence of 'Thermobaculum terrenum' type strain (YNP1).</title>
        <authorList>
            <person name="Kiss H."/>
            <person name="Cleland D."/>
            <person name="Lapidus A."/>
            <person name="Lucas S."/>
            <person name="Glavina Del Rio T."/>
            <person name="Nolan M."/>
            <person name="Tice H."/>
            <person name="Han C."/>
            <person name="Goodwin L."/>
            <person name="Pitluck S."/>
            <person name="Liolios K."/>
            <person name="Ivanova N."/>
            <person name="Mavromatis K."/>
            <person name="Ovchinnikova G."/>
            <person name="Pati A."/>
            <person name="Chen A."/>
            <person name="Palaniappan K."/>
            <person name="Land M."/>
            <person name="Hauser L."/>
            <person name="Chang Y."/>
            <person name="Jeffries C."/>
            <person name="Lu M."/>
            <person name="Brettin T."/>
            <person name="Detter J."/>
            <person name="Goker M."/>
            <person name="Tindall B."/>
            <person name="Beck B."/>
            <person name="McDermott T."/>
            <person name="Woyke T."/>
            <person name="Bristow J."/>
            <person name="Eisen J."/>
            <person name="Markowitz V."/>
            <person name="Hugenholtz P."/>
            <person name="Kyrpides N."/>
            <person name="Klenk H."/>
            <person name="Cheng J."/>
        </authorList>
    </citation>
    <scope>NUCLEOTIDE SEQUENCE [LARGE SCALE GENOMIC DNA]</scope>
    <source>
        <strain evidence="9">ATCC BAA-798 / YNP1</strain>
    </source>
</reference>
<protein>
    <submittedName>
        <fullName evidence="8">MMPL domain protein</fullName>
    </submittedName>
</protein>
<keyword evidence="3 6" id="KW-0812">Transmembrane</keyword>
<feature type="transmembrane region" description="Helical" evidence="6">
    <location>
        <begin position="692"/>
        <end position="717"/>
    </location>
</feature>
<evidence type="ECO:0000256" key="1">
    <source>
        <dbReference type="ARBA" id="ARBA00004651"/>
    </source>
</evidence>
<proteinExistence type="predicted"/>
<keyword evidence="5 6" id="KW-0472">Membrane</keyword>
<dbReference type="PANTHER" id="PTHR33406:SF13">
    <property type="entry name" value="MEMBRANE PROTEIN YDFJ"/>
    <property type="match status" value="1"/>
</dbReference>
<dbReference type="Proteomes" id="UP000000323">
    <property type="component" value="Chromosome 1"/>
</dbReference>
<dbReference type="PANTHER" id="PTHR33406">
    <property type="entry name" value="MEMBRANE PROTEIN MJ1562-RELATED"/>
    <property type="match status" value="1"/>
</dbReference>
<evidence type="ECO:0000313" key="9">
    <source>
        <dbReference type="Proteomes" id="UP000000323"/>
    </source>
</evidence>
<feature type="transmembrane region" description="Helical" evidence="6">
    <location>
        <begin position="270"/>
        <end position="297"/>
    </location>
</feature>
<dbReference type="HOGENOM" id="CLU_005108_5_2_0"/>
<accession>D1CBD8</accession>
<feature type="transmembrane region" description="Helical" evidence="6">
    <location>
        <begin position="304"/>
        <end position="328"/>
    </location>
</feature>
<organism evidence="8 9">
    <name type="scientific">Thermobaculum terrenum (strain ATCC BAA-798 / CCMEE 7001 / YNP1)</name>
    <dbReference type="NCBI Taxonomy" id="525904"/>
    <lineage>
        <taxon>Bacteria</taxon>
        <taxon>Bacillati</taxon>
        <taxon>Chloroflexota</taxon>
        <taxon>Chloroflexia</taxon>
        <taxon>Candidatus Thermobaculales</taxon>
        <taxon>Candidatus Thermobaculaceae</taxon>
        <taxon>Thermobaculum</taxon>
    </lineage>
</organism>
<name>D1CBD8_THET1</name>
<evidence type="ECO:0000256" key="6">
    <source>
        <dbReference type="SAM" id="Phobius"/>
    </source>
</evidence>
<feature type="transmembrane region" description="Helical" evidence="6">
    <location>
        <begin position="179"/>
        <end position="195"/>
    </location>
</feature>
<feature type="transmembrane region" description="Helical" evidence="6">
    <location>
        <begin position="363"/>
        <end position="381"/>
    </location>
</feature>
<dbReference type="InterPro" id="IPR000731">
    <property type="entry name" value="SSD"/>
</dbReference>
<feature type="transmembrane region" description="Helical" evidence="6">
    <location>
        <begin position="549"/>
        <end position="568"/>
    </location>
</feature>
<dbReference type="AlphaFoldDB" id="D1CBD8"/>
<comment type="subcellular location">
    <subcellularLocation>
        <location evidence="1">Cell membrane</location>
        <topology evidence="1">Multi-pass membrane protein</topology>
    </subcellularLocation>
</comment>
<feature type="domain" description="SSD" evidence="7">
    <location>
        <begin position="211"/>
        <end position="330"/>
    </location>
</feature>
<dbReference type="STRING" id="525904.Tter_1195"/>
<feature type="transmembrane region" description="Helical" evidence="6">
    <location>
        <begin position="661"/>
        <end position="686"/>
    </location>
</feature>
<evidence type="ECO:0000259" key="7">
    <source>
        <dbReference type="PROSITE" id="PS50156"/>
    </source>
</evidence>
<feature type="transmembrane region" description="Helical" evidence="6">
    <location>
        <begin position="580"/>
        <end position="597"/>
    </location>
</feature>
<dbReference type="OrthoDB" id="7051771at2"/>
<dbReference type="PROSITE" id="PS50156">
    <property type="entry name" value="SSD"/>
    <property type="match status" value="1"/>
</dbReference>
<keyword evidence="4 6" id="KW-1133">Transmembrane helix</keyword>
<feature type="transmembrane region" description="Helical" evidence="6">
    <location>
        <begin position="617"/>
        <end position="640"/>
    </location>
</feature>
<evidence type="ECO:0000256" key="2">
    <source>
        <dbReference type="ARBA" id="ARBA00022475"/>
    </source>
</evidence>
<evidence type="ECO:0000256" key="3">
    <source>
        <dbReference type="ARBA" id="ARBA00022692"/>
    </source>
</evidence>
<dbReference type="EMBL" id="CP001825">
    <property type="protein sequence ID" value="ACZ42103.1"/>
    <property type="molecule type" value="Genomic_DNA"/>
</dbReference>
<keyword evidence="2" id="KW-1003">Cell membrane</keyword>
<evidence type="ECO:0000256" key="4">
    <source>
        <dbReference type="ARBA" id="ARBA00022989"/>
    </source>
</evidence>
<feature type="transmembrane region" description="Helical" evidence="6">
    <location>
        <begin position="201"/>
        <end position="219"/>
    </location>
</feature>
<dbReference type="InterPro" id="IPR050545">
    <property type="entry name" value="Mycobact_MmpL"/>
</dbReference>
<gene>
    <name evidence="8" type="ordered locus">Tter_1195</name>
</gene>
<sequence length="741" mass="81863">MGDHIMSVVIERILRYRYIVCLLWLLLVVISLPSAVTLHDKLKLGGFTTDNLESVQVEKILQEDFKQSPTALAIVFYSPDLTADSPQFVSEVKRSLSKVSKLPYVTEILFHDISPQQVSPDRHTAIEVVGLSIPAEESYKVIDEIRDSIRPTSLEVQIGGAPIFYADIERASQKDLRRAELLAIPIGAIVLYWVFGSIVAAALPLIVGGVSVFIALGLLSQVADHTDISLLAVNAVTILGLGLAVDYSLFIVTRFREEYENSEDVEQSVAIAVTTAGKAAFFSGLTVGLGLTGLILFKFMFLRSVGIAATAVVTLSILASIILLPALIAILSRFVVRGTLSRSIAGSYIFWRSLAEKMMSKPLLVVFLVMPVLVSMGLPFLNARFSSPDPSILPTQYESRRVFDLVNESFGPGSSAPITVVVEANKPLTSPSSLDLLFRLSRAVQQEAGVTRVFSIVDIDPRLSLEQYKLIYANARNIRDPFADTFLRSFLSGNKTYMQIFTEYGWNDPKSKDIVTKLRNTQLPAGYKLLVGGPTAQVMDISSELWREFPPVFFFVIASTYIVLLYLLRSLLLPLKAITMNLLSICASFGALVWIFQEGHLSRLFRFDPQGYVESTLPILMFCILFGLSMDYEVLLLSRIKEEWDKHKDNKQAVISGLARSARVVTSAALIVVVVGLSFISAEIILTKALGLGTALAVLIDATLVRMILVPALMRLLGDWNWWMPRLSAVSQREHSIDAEM</sequence>
<evidence type="ECO:0000256" key="5">
    <source>
        <dbReference type="ARBA" id="ARBA00023136"/>
    </source>
</evidence>
<dbReference type="KEGG" id="ttr:Tter_1195"/>
<dbReference type="InterPro" id="IPR004869">
    <property type="entry name" value="MMPL_dom"/>
</dbReference>
<feature type="transmembrane region" description="Helical" evidence="6">
    <location>
        <begin position="231"/>
        <end position="250"/>
    </location>
</feature>
<feature type="transmembrane region" description="Helical" evidence="6">
    <location>
        <begin position="16"/>
        <end position="38"/>
    </location>
</feature>
<dbReference type="eggNOG" id="COG2409">
    <property type="taxonomic scope" value="Bacteria"/>
</dbReference>
<dbReference type="Pfam" id="PF03176">
    <property type="entry name" value="MMPL"/>
    <property type="match status" value="2"/>
</dbReference>